<evidence type="ECO:0000313" key="3">
    <source>
        <dbReference type="Proteomes" id="UP000186922"/>
    </source>
</evidence>
<reference evidence="2 3" key="1">
    <citation type="journal article" date="2016" name="Nat. Commun.">
        <title>Extremotolerant tardigrade genome and improved radiotolerance of human cultured cells by tardigrade-unique protein.</title>
        <authorList>
            <person name="Hashimoto T."/>
            <person name="Horikawa D.D."/>
            <person name="Saito Y."/>
            <person name="Kuwahara H."/>
            <person name="Kozuka-Hata H."/>
            <person name="Shin-I T."/>
            <person name="Minakuchi Y."/>
            <person name="Ohishi K."/>
            <person name="Motoyama A."/>
            <person name="Aizu T."/>
            <person name="Enomoto A."/>
            <person name="Kondo K."/>
            <person name="Tanaka S."/>
            <person name="Hara Y."/>
            <person name="Koshikawa S."/>
            <person name="Sagara H."/>
            <person name="Miura T."/>
            <person name="Yokobori S."/>
            <person name="Miyagawa K."/>
            <person name="Suzuki Y."/>
            <person name="Kubo T."/>
            <person name="Oyama M."/>
            <person name="Kohara Y."/>
            <person name="Fujiyama A."/>
            <person name="Arakawa K."/>
            <person name="Katayama T."/>
            <person name="Toyoda A."/>
            <person name="Kunieda T."/>
        </authorList>
    </citation>
    <scope>NUCLEOTIDE SEQUENCE [LARGE SCALE GENOMIC DNA]</scope>
    <source>
        <strain evidence="2 3">YOKOZUNA-1</strain>
    </source>
</reference>
<keyword evidence="1" id="KW-1133">Transmembrane helix</keyword>
<keyword evidence="1" id="KW-0472">Membrane</keyword>
<protein>
    <submittedName>
        <fullName evidence="2">Uncharacterized protein</fullName>
    </submittedName>
</protein>
<gene>
    <name evidence="2" type="primary">RvY_12232-1</name>
    <name evidence="2" type="synonym">RvY_12232.1</name>
    <name evidence="2" type="ORF">RvY_12232</name>
</gene>
<evidence type="ECO:0000313" key="2">
    <source>
        <dbReference type="EMBL" id="GAV01536.1"/>
    </source>
</evidence>
<evidence type="ECO:0000256" key="1">
    <source>
        <dbReference type="SAM" id="Phobius"/>
    </source>
</evidence>
<feature type="transmembrane region" description="Helical" evidence="1">
    <location>
        <begin position="12"/>
        <end position="30"/>
    </location>
</feature>
<proteinExistence type="predicted"/>
<keyword evidence="3" id="KW-1185">Reference proteome</keyword>
<dbReference type="EMBL" id="BDGG01000007">
    <property type="protein sequence ID" value="GAV01536.1"/>
    <property type="molecule type" value="Genomic_DNA"/>
</dbReference>
<keyword evidence="1" id="KW-0812">Transmembrane</keyword>
<dbReference type="AlphaFoldDB" id="A0A1D1VL46"/>
<name>A0A1D1VL46_RAMVA</name>
<accession>A0A1D1VL46</accession>
<dbReference type="OrthoDB" id="10652556at2759"/>
<dbReference type="Proteomes" id="UP000186922">
    <property type="component" value="Unassembled WGS sequence"/>
</dbReference>
<organism evidence="2 3">
    <name type="scientific">Ramazzottius varieornatus</name>
    <name type="common">Water bear</name>
    <name type="synonym">Tardigrade</name>
    <dbReference type="NCBI Taxonomy" id="947166"/>
    <lineage>
        <taxon>Eukaryota</taxon>
        <taxon>Metazoa</taxon>
        <taxon>Ecdysozoa</taxon>
        <taxon>Tardigrada</taxon>
        <taxon>Eutardigrada</taxon>
        <taxon>Parachela</taxon>
        <taxon>Hypsibioidea</taxon>
        <taxon>Ramazzottiidae</taxon>
        <taxon>Ramazzottius</taxon>
    </lineage>
</organism>
<sequence length="95" mass="10999">MFLLINRAEGSSLPFWLGTLLGATILYALIQFSPPFAEFLGLQPKEQPPVNQNGYRTPLYQKDSTNRRKPYDAFWTSCGTSFVDWWNYTFSLFYG</sequence>
<comment type="caution">
    <text evidence="2">The sequence shown here is derived from an EMBL/GenBank/DDBJ whole genome shotgun (WGS) entry which is preliminary data.</text>
</comment>